<dbReference type="SMART" id="SM00271">
    <property type="entry name" value="DnaJ"/>
    <property type="match status" value="1"/>
</dbReference>
<dbReference type="OrthoDB" id="445556at2759"/>
<feature type="compositionally biased region" description="Acidic residues" evidence="6">
    <location>
        <begin position="161"/>
        <end position="173"/>
    </location>
</feature>
<evidence type="ECO:0000259" key="8">
    <source>
        <dbReference type="PROSITE" id="PS50076"/>
    </source>
</evidence>
<organism evidence="9 10">
    <name type="scientific">Actinia tenebrosa</name>
    <name type="common">Australian red waratah sea anemone</name>
    <dbReference type="NCBI Taxonomy" id="6105"/>
    <lineage>
        <taxon>Eukaryota</taxon>
        <taxon>Metazoa</taxon>
        <taxon>Cnidaria</taxon>
        <taxon>Anthozoa</taxon>
        <taxon>Hexacorallia</taxon>
        <taxon>Actiniaria</taxon>
        <taxon>Actiniidae</taxon>
        <taxon>Actinia</taxon>
    </lineage>
</organism>
<proteinExistence type="predicted"/>
<sequence>MAPHTGDGAKENGNNATPKETKDGTSLYDILLVDKDATPDEIRKAYRKMALKHHPDKNRDNPEATEKFKEINHAHTILSDPGKREIYDNYGNMGLYIAEQFGEENVKLYFRLNSGWCKALFFCCGVITGCYFCCCCCFFCFNFCCGKCKPNPDEDWPEDMAAYEDAMKDDEDSSTPITTQPGLNEEPEATTEESKSPIDSNNSNSTSSTAIPLPSS</sequence>
<feature type="transmembrane region" description="Helical" evidence="7">
    <location>
        <begin position="119"/>
        <end position="141"/>
    </location>
</feature>
<feature type="region of interest" description="Disordered" evidence="6">
    <location>
        <begin position="1"/>
        <end position="22"/>
    </location>
</feature>
<evidence type="ECO:0000256" key="5">
    <source>
        <dbReference type="ARBA" id="ARBA00023288"/>
    </source>
</evidence>
<gene>
    <name evidence="10" type="primary">LOC116299053</name>
</gene>
<evidence type="ECO:0000256" key="4">
    <source>
        <dbReference type="ARBA" id="ARBA00023186"/>
    </source>
</evidence>
<evidence type="ECO:0000256" key="3">
    <source>
        <dbReference type="ARBA" id="ARBA00023139"/>
    </source>
</evidence>
<keyword evidence="4" id="KW-0143">Chaperone</keyword>
<dbReference type="Gene3D" id="1.10.287.110">
    <property type="entry name" value="DnaJ domain"/>
    <property type="match status" value="1"/>
</dbReference>
<dbReference type="CDD" id="cd06257">
    <property type="entry name" value="DnaJ"/>
    <property type="match status" value="1"/>
</dbReference>
<keyword evidence="7" id="KW-0812">Transmembrane</keyword>
<dbReference type="Pfam" id="PF00226">
    <property type="entry name" value="DnaJ"/>
    <property type="match status" value="1"/>
</dbReference>
<dbReference type="SUPFAM" id="SSF46565">
    <property type="entry name" value="Chaperone J-domain"/>
    <property type="match status" value="1"/>
</dbReference>
<dbReference type="GeneID" id="116299053"/>
<dbReference type="AlphaFoldDB" id="A0A6P8I8F0"/>
<evidence type="ECO:0000256" key="7">
    <source>
        <dbReference type="SAM" id="Phobius"/>
    </source>
</evidence>
<dbReference type="RefSeq" id="XP_031563541.1">
    <property type="nucleotide sequence ID" value="XM_031707681.1"/>
</dbReference>
<dbReference type="KEGG" id="aten:116299053"/>
<dbReference type="PANTHER" id="PTHR44027">
    <property type="entry name" value="DNAJ HOMOLOG SUBFAMILY C MEMBER 5 HOMOLOG"/>
    <property type="match status" value="1"/>
</dbReference>
<keyword evidence="5" id="KW-0449">Lipoprotein</keyword>
<dbReference type="Proteomes" id="UP000515163">
    <property type="component" value="Unplaced"/>
</dbReference>
<feature type="domain" description="J" evidence="8">
    <location>
        <begin position="26"/>
        <end position="91"/>
    </location>
</feature>
<dbReference type="FunFam" id="1.10.287.110:FF:000017">
    <property type="entry name" value="dnaJ homolog subfamily C member 5"/>
    <property type="match status" value="1"/>
</dbReference>
<evidence type="ECO:0000256" key="2">
    <source>
        <dbReference type="ARBA" id="ARBA00023136"/>
    </source>
</evidence>
<evidence type="ECO:0000256" key="6">
    <source>
        <dbReference type="SAM" id="MobiDB-lite"/>
    </source>
</evidence>
<dbReference type="GO" id="GO:0016020">
    <property type="term" value="C:membrane"/>
    <property type="evidence" value="ECO:0007669"/>
    <property type="project" value="UniProtKB-SubCell"/>
</dbReference>
<name>A0A6P8I8F0_ACTTE</name>
<dbReference type="InParanoid" id="A0A6P8I8F0"/>
<dbReference type="InterPro" id="IPR051434">
    <property type="entry name" value="DnaJ_C_subfamily_member5"/>
</dbReference>
<comment type="subcellular location">
    <subcellularLocation>
        <location evidence="1">Membrane</location>
        <topology evidence="1">Lipid-anchor</topology>
    </subcellularLocation>
</comment>
<dbReference type="FunCoup" id="A0A6P8I8F0">
    <property type="interactions" value="1792"/>
</dbReference>
<dbReference type="PANTHER" id="PTHR44027:SF7">
    <property type="entry name" value="DNAJ HOMOLOG SUBFAMILY C MEMBER 5 HOMOLOG"/>
    <property type="match status" value="1"/>
</dbReference>
<evidence type="ECO:0000313" key="9">
    <source>
        <dbReference type="Proteomes" id="UP000515163"/>
    </source>
</evidence>
<accession>A0A6P8I8F0</accession>
<evidence type="ECO:0000313" key="10">
    <source>
        <dbReference type="RefSeq" id="XP_031563541.1"/>
    </source>
</evidence>
<evidence type="ECO:0000256" key="1">
    <source>
        <dbReference type="ARBA" id="ARBA00004635"/>
    </source>
</evidence>
<keyword evidence="7" id="KW-1133">Transmembrane helix</keyword>
<reference evidence="10" key="1">
    <citation type="submission" date="2025-08" db="UniProtKB">
        <authorList>
            <consortium name="RefSeq"/>
        </authorList>
    </citation>
    <scope>IDENTIFICATION</scope>
    <source>
        <tissue evidence="10">Tentacle</tissue>
    </source>
</reference>
<dbReference type="PROSITE" id="PS50076">
    <property type="entry name" value="DNAJ_2"/>
    <property type="match status" value="1"/>
</dbReference>
<protein>
    <submittedName>
        <fullName evidence="10">DnaJ homolog subfamily C member 5-like isoform X1</fullName>
    </submittedName>
</protein>
<feature type="compositionally biased region" description="Low complexity" evidence="6">
    <location>
        <begin position="200"/>
        <end position="209"/>
    </location>
</feature>
<keyword evidence="2 7" id="KW-0472">Membrane</keyword>
<dbReference type="GO" id="GO:0005737">
    <property type="term" value="C:cytoplasm"/>
    <property type="evidence" value="ECO:0007669"/>
    <property type="project" value="UniProtKB-ARBA"/>
</dbReference>
<dbReference type="InterPro" id="IPR036869">
    <property type="entry name" value="J_dom_sf"/>
</dbReference>
<dbReference type="PRINTS" id="PR00625">
    <property type="entry name" value="JDOMAIN"/>
</dbReference>
<keyword evidence="3" id="KW-0564">Palmitate</keyword>
<feature type="region of interest" description="Disordered" evidence="6">
    <location>
        <begin position="161"/>
        <end position="216"/>
    </location>
</feature>
<dbReference type="InterPro" id="IPR001623">
    <property type="entry name" value="DnaJ_domain"/>
</dbReference>
<keyword evidence="9" id="KW-1185">Reference proteome</keyword>